<proteinExistence type="inferred from homology"/>
<protein>
    <submittedName>
        <fullName evidence="3">Acyl-CoA thioester hydrolase</fullName>
    </submittedName>
</protein>
<organism evidence="3 4">
    <name type="scientific">Sphingobacterium psychroaquaticum</name>
    <dbReference type="NCBI Taxonomy" id="561061"/>
    <lineage>
        <taxon>Bacteria</taxon>
        <taxon>Pseudomonadati</taxon>
        <taxon>Bacteroidota</taxon>
        <taxon>Sphingobacteriia</taxon>
        <taxon>Sphingobacteriales</taxon>
        <taxon>Sphingobacteriaceae</taxon>
        <taxon>Sphingobacterium</taxon>
    </lineage>
</organism>
<dbReference type="AlphaFoldDB" id="A0A1X7HVS3"/>
<evidence type="ECO:0000313" key="3">
    <source>
        <dbReference type="EMBL" id="SMG05691.1"/>
    </source>
</evidence>
<name>A0A1X7HVS3_9SPHI</name>
<keyword evidence="4" id="KW-1185">Reference proteome</keyword>
<reference evidence="3 4" key="1">
    <citation type="submission" date="2017-04" db="EMBL/GenBank/DDBJ databases">
        <authorList>
            <person name="Afonso C.L."/>
            <person name="Miller P.J."/>
            <person name="Scott M.A."/>
            <person name="Spackman E."/>
            <person name="Goraichik I."/>
            <person name="Dimitrov K.M."/>
            <person name="Suarez D.L."/>
            <person name="Swayne D.E."/>
        </authorList>
    </citation>
    <scope>NUCLEOTIDE SEQUENCE [LARGE SCALE GENOMIC DNA]</scope>
    <source>
        <strain evidence="3 4">DSM 22418</strain>
    </source>
</reference>
<dbReference type="CDD" id="cd00586">
    <property type="entry name" value="4HBT"/>
    <property type="match status" value="1"/>
</dbReference>
<gene>
    <name evidence="3" type="ORF">SAMN05660862_0061</name>
</gene>
<dbReference type="InterPro" id="IPR029069">
    <property type="entry name" value="HotDog_dom_sf"/>
</dbReference>
<evidence type="ECO:0000256" key="1">
    <source>
        <dbReference type="ARBA" id="ARBA00005953"/>
    </source>
</evidence>
<dbReference type="Proteomes" id="UP000192980">
    <property type="component" value="Unassembled WGS sequence"/>
</dbReference>
<dbReference type="GO" id="GO:0047617">
    <property type="term" value="F:fatty acyl-CoA hydrolase activity"/>
    <property type="evidence" value="ECO:0007669"/>
    <property type="project" value="TreeGrafter"/>
</dbReference>
<dbReference type="PANTHER" id="PTHR31793:SF27">
    <property type="entry name" value="NOVEL THIOESTERASE SUPERFAMILY DOMAIN AND SAPOSIN A-TYPE DOMAIN CONTAINING PROTEIN (0610012H03RIK)"/>
    <property type="match status" value="1"/>
</dbReference>
<dbReference type="STRING" id="561061.SAMN05660862_0061"/>
<dbReference type="InterPro" id="IPR050563">
    <property type="entry name" value="4-hydroxybenzoyl-CoA_TE"/>
</dbReference>
<dbReference type="RefSeq" id="WP_200811720.1">
    <property type="nucleotide sequence ID" value="NZ_CP038029.1"/>
</dbReference>
<dbReference type="Gene3D" id="3.10.129.10">
    <property type="entry name" value="Hotdog Thioesterase"/>
    <property type="match status" value="1"/>
</dbReference>
<keyword evidence="2 3" id="KW-0378">Hydrolase</keyword>
<evidence type="ECO:0000313" key="4">
    <source>
        <dbReference type="Proteomes" id="UP000192980"/>
    </source>
</evidence>
<comment type="similarity">
    <text evidence="1">Belongs to the 4-hydroxybenzoyl-CoA thioesterase family.</text>
</comment>
<accession>A0A1X7HVS3</accession>
<evidence type="ECO:0000256" key="2">
    <source>
        <dbReference type="ARBA" id="ARBA00022801"/>
    </source>
</evidence>
<dbReference type="EMBL" id="FXAU01000001">
    <property type="protein sequence ID" value="SMG05691.1"/>
    <property type="molecule type" value="Genomic_DNA"/>
</dbReference>
<dbReference type="Pfam" id="PF13279">
    <property type="entry name" value="4HBT_2"/>
    <property type="match status" value="1"/>
</dbReference>
<sequence length="148" mass="17172">MDKNNIFYEGQVLWAQLDPNRHLRHSAYADFGAQARINMLSASGLSANELAKQNIGPILFREELFYHREIGLNDKIYVTVELTKYHVKKHRFSFRHVIYRADGVKAATILIDGAWLDLVERKLTTIPEEWNAKIQQVPKAEDYIEVSE</sequence>
<dbReference type="PANTHER" id="PTHR31793">
    <property type="entry name" value="4-HYDROXYBENZOYL-COA THIOESTERASE FAMILY MEMBER"/>
    <property type="match status" value="1"/>
</dbReference>
<dbReference type="SUPFAM" id="SSF54637">
    <property type="entry name" value="Thioesterase/thiol ester dehydrase-isomerase"/>
    <property type="match status" value="1"/>
</dbReference>